<keyword evidence="1" id="KW-1133">Transmembrane helix</keyword>
<reference evidence="2 3" key="1">
    <citation type="submission" date="2019-03" db="EMBL/GenBank/DDBJ databases">
        <title>Genomic Encyclopedia of Type Strains, Phase IV (KMG-IV): sequencing the most valuable type-strain genomes for metagenomic binning, comparative biology and taxonomic classification.</title>
        <authorList>
            <person name="Goeker M."/>
        </authorList>
    </citation>
    <scope>NUCLEOTIDE SEQUENCE [LARGE SCALE GENOMIC DNA]</scope>
    <source>
        <strain evidence="2 3">DSM 100556</strain>
    </source>
</reference>
<gene>
    <name evidence="2" type="ORF">EDD76_11453</name>
</gene>
<evidence type="ECO:0000256" key="1">
    <source>
        <dbReference type="SAM" id="Phobius"/>
    </source>
</evidence>
<keyword evidence="1" id="KW-0472">Membrane</keyword>
<evidence type="ECO:0000313" key="2">
    <source>
        <dbReference type="EMBL" id="TCL55643.1"/>
    </source>
</evidence>
<dbReference type="OrthoDB" id="2050057at2"/>
<dbReference type="RefSeq" id="WP_031389876.1">
    <property type="nucleotide sequence ID" value="NZ_JPNB01000001.1"/>
</dbReference>
<accession>A0A4R1QRP5</accession>
<dbReference type="Proteomes" id="UP000295718">
    <property type="component" value="Unassembled WGS sequence"/>
</dbReference>
<sequence length="123" mass="13748">MKRRVIEICSVCIIAIIIVGAIIMRPKALGNINDVFAEPATSRSEISFTAEAGDKIKFSFSSKIDGGTLDIILYDSKRNVVKELDRAKELETFAILDKDDEYTLVAEYSDFVGKFKVAVYDMK</sequence>
<protein>
    <recommendedName>
        <fullName evidence="4">GOLD domain-containing protein</fullName>
    </recommendedName>
</protein>
<comment type="caution">
    <text evidence="2">The sequence shown here is derived from an EMBL/GenBank/DDBJ whole genome shotgun (WGS) entry which is preliminary data.</text>
</comment>
<proteinExistence type="predicted"/>
<dbReference type="AlphaFoldDB" id="A0A4R1QRP5"/>
<evidence type="ECO:0000313" key="3">
    <source>
        <dbReference type="Proteomes" id="UP000295718"/>
    </source>
</evidence>
<feature type="transmembrane region" description="Helical" evidence="1">
    <location>
        <begin position="5"/>
        <end position="24"/>
    </location>
</feature>
<dbReference type="EMBL" id="SLUO01000014">
    <property type="protein sequence ID" value="TCL55643.1"/>
    <property type="molecule type" value="Genomic_DNA"/>
</dbReference>
<keyword evidence="3" id="KW-1185">Reference proteome</keyword>
<organism evidence="2 3">
    <name type="scientific">Kineothrix alysoides</name>
    <dbReference type="NCBI Taxonomy" id="1469948"/>
    <lineage>
        <taxon>Bacteria</taxon>
        <taxon>Bacillati</taxon>
        <taxon>Bacillota</taxon>
        <taxon>Clostridia</taxon>
        <taxon>Lachnospirales</taxon>
        <taxon>Lachnospiraceae</taxon>
        <taxon>Kineothrix</taxon>
    </lineage>
</organism>
<keyword evidence="1" id="KW-0812">Transmembrane</keyword>
<evidence type="ECO:0008006" key="4">
    <source>
        <dbReference type="Google" id="ProtNLM"/>
    </source>
</evidence>
<name>A0A4R1QRP5_9FIRM</name>